<evidence type="ECO:0000256" key="2">
    <source>
        <dbReference type="ARBA" id="ARBA00023065"/>
    </source>
</evidence>
<dbReference type="PANTHER" id="PTHR31503">
    <property type="entry name" value="VACUOLAR CALCIUM ION TRANSPORTER"/>
    <property type="match status" value="1"/>
</dbReference>
<comment type="caution">
    <text evidence="4">The sequence shown here is derived from an EMBL/GenBank/DDBJ whole genome shotgun (WGS) entry which is preliminary data.</text>
</comment>
<dbReference type="EMBL" id="JAVXUP010001545">
    <property type="protein sequence ID" value="KAK3010417.1"/>
    <property type="molecule type" value="Genomic_DNA"/>
</dbReference>
<keyword evidence="3" id="KW-0472">Membrane</keyword>
<sequence>MDELGVVLGMDFMKKLSTALNPYYRVMMMIVGKESQREWMIPLVSKDGANARPLMYSILLLSGAIGIPSFFISFVILPLAMNARTAISAIFPASQKKVKTASLTFSEIYGGVVMNNIMGLSTLLAIVYAKDLTWDYTAEVLGSNPHAVGRGADPVSMSLSSSLVRSPAHEHHGHASQTCEYVPKTDSCWKLVRSSITIRGIPALDWREKIQLYDAEIRERQATKSPRVIFHEIDKKTTHVHIKSRAKSVSPRNTFTTRGSYEG</sequence>
<dbReference type="GO" id="GO:0016020">
    <property type="term" value="C:membrane"/>
    <property type="evidence" value="ECO:0007669"/>
    <property type="project" value="InterPro"/>
</dbReference>
<dbReference type="GO" id="GO:0015369">
    <property type="term" value="F:calcium:proton antiporter activity"/>
    <property type="evidence" value="ECO:0007669"/>
    <property type="project" value="TreeGrafter"/>
</dbReference>
<keyword evidence="1" id="KW-0050">Antiport</keyword>
<keyword evidence="2" id="KW-0406">Ion transport</keyword>
<dbReference type="PANTHER" id="PTHR31503:SF85">
    <property type="entry name" value="CALCIUM-BINDING EF-HAND FAMILY PROTEIN"/>
    <property type="match status" value="1"/>
</dbReference>
<keyword evidence="3" id="KW-1133">Transmembrane helix</keyword>
<dbReference type="InterPro" id="IPR004713">
    <property type="entry name" value="CaH_exchang"/>
</dbReference>
<evidence type="ECO:0000313" key="4">
    <source>
        <dbReference type="EMBL" id="KAK3010417.1"/>
    </source>
</evidence>
<dbReference type="Proteomes" id="UP001188597">
    <property type="component" value="Unassembled WGS sequence"/>
</dbReference>
<organism evidence="4 5">
    <name type="scientific">Escallonia herrerae</name>
    <dbReference type="NCBI Taxonomy" id="1293975"/>
    <lineage>
        <taxon>Eukaryota</taxon>
        <taxon>Viridiplantae</taxon>
        <taxon>Streptophyta</taxon>
        <taxon>Embryophyta</taxon>
        <taxon>Tracheophyta</taxon>
        <taxon>Spermatophyta</taxon>
        <taxon>Magnoliopsida</taxon>
        <taxon>eudicotyledons</taxon>
        <taxon>Gunneridae</taxon>
        <taxon>Pentapetalae</taxon>
        <taxon>asterids</taxon>
        <taxon>campanulids</taxon>
        <taxon>Escalloniales</taxon>
        <taxon>Escalloniaceae</taxon>
        <taxon>Escallonia</taxon>
    </lineage>
</organism>
<keyword evidence="1" id="KW-0813">Transport</keyword>
<dbReference type="GO" id="GO:0006874">
    <property type="term" value="P:intracellular calcium ion homeostasis"/>
    <property type="evidence" value="ECO:0007669"/>
    <property type="project" value="TreeGrafter"/>
</dbReference>
<proteinExistence type="predicted"/>
<reference evidence="4" key="1">
    <citation type="submission" date="2022-12" db="EMBL/GenBank/DDBJ databases">
        <title>Draft genome assemblies for two species of Escallonia (Escalloniales).</title>
        <authorList>
            <person name="Chanderbali A."/>
            <person name="Dervinis C."/>
            <person name="Anghel I."/>
            <person name="Soltis D."/>
            <person name="Soltis P."/>
            <person name="Zapata F."/>
        </authorList>
    </citation>
    <scope>NUCLEOTIDE SEQUENCE</scope>
    <source>
        <strain evidence="4">UCBG64.0493</strain>
        <tissue evidence="4">Leaf</tissue>
    </source>
</reference>
<protein>
    <submittedName>
        <fullName evidence="4">Uncharacterized protein</fullName>
    </submittedName>
</protein>
<keyword evidence="5" id="KW-1185">Reference proteome</keyword>
<keyword evidence="3" id="KW-0812">Transmembrane</keyword>
<feature type="transmembrane region" description="Helical" evidence="3">
    <location>
        <begin position="54"/>
        <end position="77"/>
    </location>
</feature>
<gene>
    <name evidence="4" type="ORF">RJ639_012310</name>
</gene>
<accession>A0AA88VLJ2</accession>
<evidence type="ECO:0000256" key="1">
    <source>
        <dbReference type="ARBA" id="ARBA00022449"/>
    </source>
</evidence>
<name>A0AA88VLJ2_9ASTE</name>
<evidence type="ECO:0000313" key="5">
    <source>
        <dbReference type="Proteomes" id="UP001188597"/>
    </source>
</evidence>
<dbReference type="AlphaFoldDB" id="A0AA88VLJ2"/>
<evidence type="ECO:0000256" key="3">
    <source>
        <dbReference type="SAM" id="Phobius"/>
    </source>
</evidence>